<dbReference type="KEGG" id="ruj:E5Z56_07190"/>
<dbReference type="Pfam" id="PF13305">
    <property type="entry name" value="TetR_C_33"/>
    <property type="match status" value="1"/>
</dbReference>
<dbReference type="InterPro" id="IPR036271">
    <property type="entry name" value="Tet_transcr_reg_TetR-rel_C_sf"/>
</dbReference>
<dbReference type="RefSeq" id="WP_138157203.1">
    <property type="nucleotide sequence ID" value="NZ_CP039381.1"/>
</dbReference>
<keyword evidence="1" id="KW-0805">Transcription regulation</keyword>
<keyword evidence="3" id="KW-0804">Transcription</keyword>
<dbReference type="OrthoDB" id="66596at2"/>
<sequence>MPPKFKFTREEIISSALDVTRKNGIQGLTARALANELGCSVKPIFGLFKNMEEVQTEVILSAANLYYKYLQEEMTSGKYPPYKASGMGYIRFAKEEKELFKLVFMRDRTNEEKNDTAETEAVVKILQNAIGLTEEQAYKFHLEMWIYVHGIATMMATSYCDFELDYISDLISDMYLGLKHQFTKDKEN</sequence>
<feature type="DNA-binding region" description="H-T-H motif" evidence="4">
    <location>
        <begin position="29"/>
        <end position="48"/>
    </location>
</feature>
<accession>A0A4P8XVN8</accession>
<evidence type="ECO:0000256" key="4">
    <source>
        <dbReference type="PROSITE-ProRule" id="PRU00335"/>
    </source>
</evidence>
<evidence type="ECO:0000256" key="1">
    <source>
        <dbReference type="ARBA" id="ARBA00023015"/>
    </source>
</evidence>
<dbReference type="EMBL" id="CP039381">
    <property type="protein sequence ID" value="QCT07156.1"/>
    <property type="molecule type" value="Genomic_DNA"/>
</dbReference>
<dbReference type="GO" id="GO:0003677">
    <property type="term" value="F:DNA binding"/>
    <property type="evidence" value="ECO:0007669"/>
    <property type="project" value="UniProtKB-UniRule"/>
</dbReference>
<dbReference type="InterPro" id="IPR001647">
    <property type="entry name" value="HTH_TetR"/>
</dbReference>
<dbReference type="Gene3D" id="1.10.357.10">
    <property type="entry name" value="Tetracycline Repressor, domain 2"/>
    <property type="match status" value="1"/>
</dbReference>
<protein>
    <submittedName>
        <fullName evidence="6">TetR/AcrR family transcriptional regulator</fullName>
    </submittedName>
</protein>
<organism evidence="6 7">
    <name type="scientific">Ruminococcus bovis</name>
    <dbReference type="NCBI Taxonomy" id="2564099"/>
    <lineage>
        <taxon>Bacteria</taxon>
        <taxon>Bacillati</taxon>
        <taxon>Bacillota</taxon>
        <taxon>Clostridia</taxon>
        <taxon>Eubacteriales</taxon>
        <taxon>Oscillospiraceae</taxon>
        <taxon>Ruminococcus</taxon>
    </lineage>
</organism>
<dbReference type="SUPFAM" id="SSF48498">
    <property type="entry name" value="Tetracyclin repressor-like, C-terminal domain"/>
    <property type="match status" value="1"/>
</dbReference>
<proteinExistence type="predicted"/>
<feature type="domain" description="HTH tetR-type" evidence="5">
    <location>
        <begin position="6"/>
        <end position="66"/>
    </location>
</feature>
<evidence type="ECO:0000259" key="5">
    <source>
        <dbReference type="PROSITE" id="PS50977"/>
    </source>
</evidence>
<evidence type="ECO:0000313" key="6">
    <source>
        <dbReference type="EMBL" id="QCT07156.1"/>
    </source>
</evidence>
<dbReference type="PROSITE" id="PS50977">
    <property type="entry name" value="HTH_TETR_2"/>
    <property type="match status" value="1"/>
</dbReference>
<name>A0A4P8XVN8_9FIRM</name>
<dbReference type="SUPFAM" id="SSF46689">
    <property type="entry name" value="Homeodomain-like"/>
    <property type="match status" value="1"/>
</dbReference>
<dbReference type="InterPro" id="IPR025996">
    <property type="entry name" value="MT1864/Rv1816-like_C"/>
</dbReference>
<evidence type="ECO:0000256" key="2">
    <source>
        <dbReference type="ARBA" id="ARBA00023125"/>
    </source>
</evidence>
<reference evidence="6 7" key="1">
    <citation type="submission" date="2019-04" db="EMBL/GenBank/DDBJ databases">
        <authorList>
            <person name="Embree M."/>
            <person name="Gaffney J.R."/>
        </authorList>
    </citation>
    <scope>NUCLEOTIDE SEQUENCE [LARGE SCALE GENOMIC DNA]</scope>
    <source>
        <strain evidence="6 7">JE7A12</strain>
    </source>
</reference>
<dbReference type="AlphaFoldDB" id="A0A4P8XVN8"/>
<dbReference type="Proteomes" id="UP000301475">
    <property type="component" value="Chromosome"/>
</dbReference>
<keyword evidence="2 4" id="KW-0238">DNA-binding</keyword>
<gene>
    <name evidence="6" type="ORF">E5Z56_07190</name>
</gene>
<evidence type="ECO:0000256" key="3">
    <source>
        <dbReference type="ARBA" id="ARBA00023163"/>
    </source>
</evidence>
<dbReference type="InterPro" id="IPR009057">
    <property type="entry name" value="Homeodomain-like_sf"/>
</dbReference>
<keyword evidence="7" id="KW-1185">Reference proteome</keyword>
<evidence type="ECO:0000313" key="7">
    <source>
        <dbReference type="Proteomes" id="UP000301475"/>
    </source>
</evidence>